<gene>
    <name evidence="2" type="ORF">H9812_05705</name>
</gene>
<name>A0A9D2IVP3_9FIRM</name>
<accession>A0A9D2IVP3</accession>
<comment type="caution">
    <text evidence="2">The sequence shown here is derived from an EMBL/GenBank/DDBJ whole genome shotgun (WGS) entry which is preliminary data.</text>
</comment>
<dbReference type="InterPro" id="IPR001387">
    <property type="entry name" value="Cro/C1-type_HTH"/>
</dbReference>
<dbReference type="PROSITE" id="PS50943">
    <property type="entry name" value="HTH_CROC1"/>
    <property type="match status" value="1"/>
</dbReference>
<evidence type="ECO:0000313" key="3">
    <source>
        <dbReference type="Proteomes" id="UP000824044"/>
    </source>
</evidence>
<dbReference type="AlphaFoldDB" id="A0A9D2IVP3"/>
<dbReference type="InterPro" id="IPR010982">
    <property type="entry name" value="Lambda_DNA-bd_dom_sf"/>
</dbReference>
<sequence length="119" mass="13401">MKFGKILKSLLDENNLSQSTFADAIGYTQRAVSKWVNEQSEPSEMAIIRTADFFQLSTDYLLGRTDEYGIGAMPENKAIRLSIREQEVLDLFNKMSPSLQNRFIGFGEGLIGMKESAKL</sequence>
<dbReference type="SUPFAM" id="SSF47413">
    <property type="entry name" value="lambda repressor-like DNA-binding domains"/>
    <property type="match status" value="1"/>
</dbReference>
<dbReference type="CDD" id="cd00093">
    <property type="entry name" value="HTH_XRE"/>
    <property type="match status" value="1"/>
</dbReference>
<dbReference type="SMART" id="SM00530">
    <property type="entry name" value="HTH_XRE"/>
    <property type="match status" value="1"/>
</dbReference>
<dbReference type="GO" id="GO:0003677">
    <property type="term" value="F:DNA binding"/>
    <property type="evidence" value="ECO:0007669"/>
    <property type="project" value="InterPro"/>
</dbReference>
<evidence type="ECO:0000259" key="1">
    <source>
        <dbReference type="PROSITE" id="PS50943"/>
    </source>
</evidence>
<organism evidence="2 3">
    <name type="scientific">Candidatus Gallimonas intestinigallinarum</name>
    <dbReference type="NCBI Taxonomy" id="2838604"/>
    <lineage>
        <taxon>Bacteria</taxon>
        <taxon>Bacillati</taxon>
        <taxon>Bacillota</taxon>
        <taxon>Clostridia</taxon>
        <taxon>Candidatus Gallimonas</taxon>
    </lineage>
</organism>
<dbReference type="Pfam" id="PF01381">
    <property type="entry name" value="HTH_3"/>
    <property type="match status" value="1"/>
</dbReference>
<reference evidence="2" key="2">
    <citation type="submission" date="2021-04" db="EMBL/GenBank/DDBJ databases">
        <authorList>
            <person name="Gilroy R."/>
        </authorList>
    </citation>
    <scope>NUCLEOTIDE SEQUENCE</scope>
    <source>
        <strain evidence="2">CHK33-5263</strain>
    </source>
</reference>
<dbReference type="Gene3D" id="1.10.260.40">
    <property type="entry name" value="lambda repressor-like DNA-binding domains"/>
    <property type="match status" value="1"/>
</dbReference>
<dbReference type="EMBL" id="DXBS01000109">
    <property type="protein sequence ID" value="HIZ24946.1"/>
    <property type="molecule type" value="Genomic_DNA"/>
</dbReference>
<protein>
    <submittedName>
        <fullName evidence="2">Helix-turn-helix domain-containing protein</fullName>
    </submittedName>
</protein>
<dbReference type="Proteomes" id="UP000824044">
    <property type="component" value="Unassembled WGS sequence"/>
</dbReference>
<feature type="domain" description="HTH cro/C1-type" evidence="1">
    <location>
        <begin position="7"/>
        <end position="61"/>
    </location>
</feature>
<evidence type="ECO:0000313" key="2">
    <source>
        <dbReference type="EMBL" id="HIZ24946.1"/>
    </source>
</evidence>
<reference evidence="2" key="1">
    <citation type="journal article" date="2021" name="PeerJ">
        <title>Extensive microbial diversity within the chicken gut microbiome revealed by metagenomics and culture.</title>
        <authorList>
            <person name="Gilroy R."/>
            <person name="Ravi A."/>
            <person name="Getino M."/>
            <person name="Pursley I."/>
            <person name="Horton D.L."/>
            <person name="Alikhan N.F."/>
            <person name="Baker D."/>
            <person name="Gharbi K."/>
            <person name="Hall N."/>
            <person name="Watson M."/>
            <person name="Adriaenssens E.M."/>
            <person name="Foster-Nyarko E."/>
            <person name="Jarju S."/>
            <person name="Secka A."/>
            <person name="Antonio M."/>
            <person name="Oren A."/>
            <person name="Chaudhuri R.R."/>
            <person name="La Ragione R."/>
            <person name="Hildebrand F."/>
            <person name="Pallen M.J."/>
        </authorList>
    </citation>
    <scope>NUCLEOTIDE SEQUENCE</scope>
    <source>
        <strain evidence="2">CHK33-5263</strain>
    </source>
</reference>
<proteinExistence type="predicted"/>